<comment type="caution">
    <text evidence="1">The sequence shown here is derived from an EMBL/GenBank/DDBJ whole genome shotgun (WGS) entry which is preliminary data.</text>
</comment>
<protein>
    <submittedName>
        <fullName evidence="1">Uncharacterized protein</fullName>
    </submittedName>
</protein>
<evidence type="ECO:0000313" key="2">
    <source>
        <dbReference type="Proteomes" id="UP001165960"/>
    </source>
</evidence>
<accession>A0ACC2UR83</accession>
<proteinExistence type="predicted"/>
<sequence>MNLSEVRIIQATASAGQAFMSGGMVLALPNAVGLIDAEAILIIRGICFGLSMVGAITFVDSFQKTPRFTRSFAMIFLAELVVVSIFIIGASVQLLLTAYIQCPEADTSLLCSPQLIKGVAGMLLIVLGFNWNLKNAVLILLEDAESFQPDMSKEPLVNRKLFII</sequence>
<dbReference type="Proteomes" id="UP001165960">
    <property type="component" value="Unassembled WGS sequence"/>
</dbReference>
<evidence type="ECO:0000313" key="1">
    <source>
        <dbReference type="EMBL" id="KAJ9089437.1"/>
    </source>
</evidence>
<reference evidence="1" key="1">
    <citation type="submission" date="2022-04" db="EMBL/GenBank/DDBJ databases">
        <title>Genome of the entomopathogenic fungus Entomophthora muscae.</title>
        <authorList>
            <person name="Elya C."/>
            <person name="Lovett B.R."/>
            <person name="Lee E."/>
            <person name="Macias A.M."/>
            <person name="Hajek A.E."/>
            <person name="De Bivort B.L."/>
            <person name="Kasson M.T."/>
            <person name="De Fine Licht H.H."/>
            <person name="Stajich J.E."/>
        </authorList>
    </citation>
    <scope>NUCLEOTIDE SEQUENCE</scope>
    <source>
        <strain evidence="1">Berkeley</strain>
    </source>
</reference>
<keyword evidence="2" id="KW-1185">Reference proteome</keyword>
<dbReference type="EMBL" id="QTSX02000047">
    <property type="protein sequence ID" value="KAJ9089437.1"/>
    <property type="molecule type" value="Genomic_DNA"/>
</dbReference>
<organism evidence="1 2">
    <name type="scientific">Entomophthora muscae</name>
    <dbReference type="NCBI Taxonomy" id="34485"/>
    <lineage>
        <taxon>Eukaryota</taxon>
        <taxon>Fungi</taxon>
        <taxon>Fungi incertae sedis</taxon>
        <taxon>Zoopagomycota</taxon>
        <taxon>Entomophthoromycotina</taxon>
        <taxon>Entomophthoromycetes</taxon>
        <taxon>Entomophthorales</taxon>
        <taxon>Entomophthoraceae</taxon>
        <taxon>Entomophthora</taxon>
    </lineage>
</organism>
<name>A0ACC2UR83_9FUNG</name>
<gene>
    <name evidence="1" type="ORF">DSO57_1013003</name>
</gene>